<gene>
    <name evidence="1" type="ORF">F4820DRAFT_262934</name>
</gene>
<keyword evidence="2" id="KW-1185">Reference proteome</keyword>
<accession>A0ACB9Z382</accession>
<evidence type="ECO:0000313" key="1">
    <source>
        <dbReference type="EMBL" id="KAI4866241.1"/>
    </source>
</evidence>
<name>A0ACB9Z382_9PEZI</name>
<sequence>MDNGLPPPATSGAPNQWTMNNIALDGQNKKTKKTGTWSFGSGKFKAKDGWFKNPRDTTWTIDSAVNGKKNPSGYDSNTLITIVRSSQCFSACMALILYVCTMSAPSQWLMILAAAVGVLSAGWSMFALFLRHVWSIWLVIPEVLIAVAWIVLYSANSVAKPDVVKSETFRVGTIAIEASMVLWIQTWLLAVTPFVHKLVSCIVRKRRNRKASKSREVAPGDVELVS</sequence>
<dbReference type="Proteomes" id="UP001497700">
    <property type="component" value="Unassembled WGS sequence"/>
</dbReference>
<organism evidence="1 2">
    <name type="scientific">Hypoxylon rubiginosum</name>
    <dbReference type="NCBI Taxonomy" id="110542"/>
    <lineage>
        <taxon>Eukaryota</taxon>
        <taxon>Fungi</taxon>
        <taxon>Dikarya</taxon>
        <taxon>Ascomycota</taxon>
        <taxon>Pezizomycotina</taxon>
        <taxon>Sordariomycetes</taxon>
        <taxon>Xylariomycetidae</taxon>
        <taxon>Xylariales</taxon>
        <taxon>Hypoxylaceae</taxon>
        <taxon>Hypoxylon</taxon>
    </lineage>
</organism>
<evidence type="ECO:0000313" key="2">
    <source>
        <dbReference type="Proteomes" id="UP001497700"/>
    </source>
</evidence>
<reference evidence="1 2" key="1">
    <citation type="journal article" date="2022" name="New Phytol.">
        <title>Ecological generalism drives hyperdiversity of secondary metabolite gene clusters in xylarialean endophytes.</title>
        <authorList>
            <person name="Franco M.E.E."/>
            <person name="Wisecaver J.H."/>
            <person name="Arnold A.E."/>
            <person name="Ju Y.M."/>
            <person name="Slot J.C."/>
            <person name="Ahrendt S."/>
            <person name="Moore L.P."/>
            <person name="Eastman K.E."/>
            <person name="Scott K."/>
            <person name="Konkel Z."/>
            <person name="Mondo S.J."/>
            <person name="Kuo A."/>
            <person name="Hayes R.D."/>
            <person name="Haridas S."/>
            <person name="Andreopoulos B."/>
            <person name="Riley R."/>
            <person name="LaButti K."/>
            <person name="Pangilinan J."/>
            <person name="Lipzen A."/>
            <person name="Amirebrahimi M."/>
            <person name="Yan J."/>
            <person name="Adam C."/>
            <person name="Keymanesh K."/>
            <person name="Ng V."/>
            <person name="Louie K."/>
            <person name="Northen T."/>
            <person name="Drula E."/>
            <person name="Henrissat B."/>
            <person name="Hsieh H.M."/>
            <person name="Youens-Clark K."/>
            <person name="Lutzoni F."/>
            <person name="Miadlikowska J."/>
            <person name="Eastwood D.C."/>
            <person name="Hamelin R.C."/>
            <person name="Grigoriev I.V."/>
            <person name="U'Ren J.M."/>
        </authorList>
    </citation>
    <scope>NUCLEOTIDE SEQUENCE [LARGE SCALE GENOMIC DNA]</scope>
    <source>
        <strain evidence="1 2">CBS 119005</strain>
    </source>
</reference>
<dbReference type="EMBL" id="MU393461">
    <property type="protein sequence ID" value="KAI4866241.1"/>
    <property type="molecule type" value="Genomic_DNA"/>
</dbReference>
<protein>
    <submittedName>
        <fullName evidence="1">Uncharacterized protein</fullName>
    </submittedName>
</protein>
<comment type="caution">
    <text evidence="1">The sequence shown here is derived from an EMBL/GenBank/DDBJ whole genome shotgun (WGS) entry which is preliminary data.</text>
</comment>
<proteinExistence type="predicted"/>